<dbReference type="InterPro" id="IPR012338">
    <property type="entry name" value="Beta-lactam/transpept-like"/>
</dbReference>
<proteinExistence type="predicted"/>
<evidence type="ECO:0000313" key="1">
    <source>
        <dbReference type="EMBL" id="REL29646.1"/>
    </source>
</evidence>
<dbReference type="EMBL" id="QUOT01000001">
    <property type="protein sequence ID" value="REL29646.1"/>
    <property type="molecule type" value="Genomic_DNA"/>
</dbReference>
<sequence length="69" mass="7956">MFLIDPVNYYAKKKYAKKIHPGSIRGYKSLVLTYPDSQNALILLTNSSSTPRWKIAKSITKVLRQNAEW</sequence>
<evidence type="ECO:0000313" key="2">
    <source>
        <dbReference type="Proteomes" id="UP000256899"/>
    </source>
</evidence>
<dbReference type="Gene3D" id="3.40.710.10">
    <property type="entry name" value="DD-peptidase/beta-lactamase superfamily"/>
    <property type="match status" value="1"/>
</dbReference>
<comment type="caution">
    <text evidence="1">The sequence shown here is derived from an EMBL/GenBank/DDBJ whole genome shotgun (WGS) entry which is preliminary data.</text>
</comment>
<protein>
    <submittedName>
        <fullName evidence="1">Uncharacterized protein</fullName>
    </submittedName>
</protein>
<name>A0A3E0TYC0_9GAMM</name>
<keyword evidence="2" id="KW-1185">Reference proteome</keyword>
<dbReference type="AlphaFoldDB" id="A0A3E0TYC0"/>
<accession>A0A3E0TYC0</accession>
<organism evidence="1 2">
    <name type="scientific">Thalassotalea euphylliae</name>
    <dbReference type="NCBI Taxonomy" id="1655234"/>
    <lineage>
        <taxon>Bacteria</taxon>
        <taxon>Pseudomonadati</taxon>
        <taxon>Pseudomonadota</taxon>
        <taxon>Gammaproteobacteria</taxon>
        <taxon>Alteromonadales</taxon>
        <taxon>Colwelliaceae</taxon>
        <taxon>Thalassotalea</taxon>
    </lineage>
</organism>
<gene>
    <name evidence="1" type="ORF">DXX94_02345</name>
</gene>
<reference evidence="2" key="1">
    <citation type="submission" date="2018-08" db="EMBL/GenBank/DDBJ databases">
        <title>Thalassotalea euphylliae genome.</title>
        <authorList>
            <person name="Summers S."/>
            <person name="Rice S.A."/>
            <person name="Freckelton M.L."/>
            <person name="Nedved B.T."/>
            <person name="Hadfield M.G."/>
        </authorList>
    </citation>
    <scope>NUCLEOTIDE SEQUENCE [LARGE SCALE GENOMIC DNA]</scope>
    <source>
        <strain evidence="2">H3</strain>
    </source>
</reference>
<dbReference type="Proteomes" id="UP000256899">
    <property type="component" value="Unassembled WGS sequence"/>
</dbReference>